<protein>
    <submittedName>
        <fullName evidence="1">Uncharacterized protein</fullName>
    </submittedName>
</protein>
<reference evidence="1" key="1">
    <citation type="journal article" date="2020" name="Stud. Mycol.">
        <title>101 Dothideomycetes genomes: a test case for predicting lifestyles and emergence of pathogens.</title>
        <authorList>
            <person name="Haridas S."/>
            <person name="Albert R."/>
            <person name="Binder M."/>
            <person name="Bloem J."/>
            <person name="Labutti K."/>
            <person name="Salamov A."/>
            <person name="Andreopoulos B."/>
            <person name="Baker S."/>
            <person name="Barry K."/>
            <person name="Bills G."/>
            <person name="Bluhm B."/>
            <person name="Cannon C."/>
            <person name="Castanera R."/>
            <person name="Culley D."/>
            <person name="Daum C."/>
            <person name="Ezra D."/>
            <person name="Gonzalez J."/>
            <person name="Henrissat B."/>
            <person name="Kuo A."/>
            <person name="Liang C."/>
            <person name="Lipzen A."/>
            <person name="Lutzoni F."/>
            <person name="Magnuson J."/>
            <person name="Mondo S."/>
            <person name="Nolan M."/>
            <person name="Ohm R."/>
            <person name="Pangilinan J."/>
            <person name="Park H.-J."/>
            <person name="Ramirez L."/>
            <person name="Alfaro M."/>
            <person name="Sun H."/>
            <person name="Tritt A."/>
            <person name="Yoshinaga Y."/>
            <person name="Zwiers L.-H."/>
            <person name="Turgeon B."/>
            <person name="Goodwin S."/>
            <person name="Spatafora J."/>
            <person name="Crous P."/>
            <person name="Grigoriev I."/>
        </authorList>
    </citation>
    <scope>NUCLEOTIDE SEQUENCE</scope>
    <source>
        <strain evidence="1">CBS 113818</strain>
    </source>
</reference>
<organism evidence="1 2">
    <name type="scientific">Ophiobolus disseminans</name>
    <dbReference type="NCBI Taxonomy" id="1469910"/>
    <lineage>
        <taxon>Eukaryota</taxon>
        <taxon>Fungi</taxon>
        <taxon>Dikarya</taxon>
        <taxon>Ascomycota</taxon>
        <taxon>Pezizomycotina</taxon>
        <taxon>Dothideomycetes</taxon>
        <taxon>Pleosporomycetidae</taxon>
        <taxon>Pleosporales</taxon>
        <taxon>Pleosporineae</taxon>
        <taxon>Phaeosphaeriaceae</taxon>
        <taxon>Ophiobolus</taxon>
    </lineage>
</organism>
<name>A0A6A7A0B9_9PLEO</name>
<gene>
    <name evidence="1" type="ORF">CC86DRAFT_417247</name>
</gene>
<dbReference type="Proteomes" id="UP000799424">
    <property type="component" value="Unassembled WGS sequence"/>
</dbReference>
<evidence type="ECO:0000313" key="1">
    <source>
        <dbReference type="EMBL" id="KAF2826209.1"/>
    </source>
</evidence>
<sequence length="347" mass="39066">MSPPHRRVQFPDIMRATRYTPNPTIQVAPEVFAIDHSSEQQFFISQASHMEMLADSAGVKSQYHIETKRLKKDLRIALSEVKGTKATINAVVSRMTDGNTKDTIPLEEKDSANELQNTALEQPKEEKRNISVDLQKRICDLEGSLNPVAERCDDTRSDTESAKSALADVTTQYIKCYEDLETLKLREHVLQEAIEESSGTESDEQSMGDLHSELKKAQDALKIKEVEHWITCRTLHEASTATISAQNAFMTKNAELKTLTEEYEKLLEDYGVQHEDLETMETARDQVTQSHTHMAYKVSEKEKQLEETNQKLCDALHKISQLEGAQNALEDTGKALKASIPTASTMI</sequence>
<dbReference type="AlphaFoldDB" id="A0A6A7A0B9"/>
<dbReference type="EMBL" id="MU006226">
    <property type="protein sequence ID" value="KAF2826209.1"/>
    <property type="molecule type" value="Genomic_DNA"/>
</dbReference>
<proteinExistence type="predicted"/>
<evidence type="ECO:0000313" key="2">
    <source>
        <dbReference type="Proteomes" id="UP000799424"/>
    </source>
</evidence>
<keyword evidence="2" id="KW-1185">Reference proteome</keyword>
<accession>A0A6A7A0B9</accession>